<dbReference type="EMBL" id="CP136508">
    <property type="protein sequence ID" value="WUR14317.1"/>
    <property type="molecule type" value="Genomic_DNA"/>
</dbReference>
<feature type="coiled-coil region" evidence="9">
    <location>
        <begin position="577"/>
        <end position="622"/>
    </location>
</feature>
<keyword evidence="6 10" id="KW-0472">Membrane</keyword>
<keyword evidence="3" id="KW-0488">Methylation</keyword>
<evidence type="ECO:0000256" key="9">
    <source>
        <dbReference type="SAM" id="Coils"/>
    </source>
</evidence>
<dbReference type="InterPro" id="IPR004090">
    <property type="entry name" value="Chemotax_Me-accpt_rcpt"/>
</dbReference>
<feature type="transmembrane region" description="Helical" evidence="10">
    <location>
        <begin position="296"/>
        <end position="317"/>
    </location>
</feature>
<keyword evidence="4 10" id="KW-0812">Transmembrane</keyword>
<dbReference type="PROSITE" id="PS50111">
    <property type="entry name" value="CHEMOTAXIS_TRANSDUC_2"/>
    <property type="match status" value="1"/>
</dbReference>
<feature type="domain" description="Methyl-accepting transducer" evidence="11">
    <location>
        <begin position="377"/>
        <end position="606"/>
    </location>
</feature>
<evidence type="ECO:0000256" key="4">
    <source>
        <dbReference type="ARBA" id="ARBA00022692"/>
    </source>
</evidence>
<protein>
    <submittedName>
        <fullName evidence="13">Methyl-accepting chemotaxis protein</fullName>
    </submittedName>
</protein>
<evidence type="ECO:0000313" key="13">
    <source>
        <dbReference type="EMBL" id="WUR14317.1"/>
    </source>
</evidence>
<dbReference type="InterPro" id="IPR004089">
    <property type="entry name" value="MCPsignal_dom"/>
</dbReference>
<evidence type="ECO:0000256" key="7">
    <source>
        <dbReference type="ARBA" id="ARBA00029447"/>
    </source>
</evidence>
<keyword evidence="8" id="KW-0807">Transducer</keyword>
<dbReference type="CDD" id="cd11386">
    <property type="entry name" value="MCP_signal"/>
    <property type="match status" value="1"/>
</dbReference>
<organism evidence="13 14">
    <name type="scientific">[Empedobacter] haloabium</name>
    <dbReference type="NCBI Taxonomy" id="592317"/>
    <lineage>
        <taxon>Bacteria</taxon>
        <taxon>Pseudomonadati</taxon>
        <taxon>Pseudomonadota</taxon>
        <taxon>Betaproteobacteria</taxon>
        <taxon>Burkholderiales</taxon>
        <taxon>Oxalobacteraceae</taxon>
        <taxon>Telluria group</taxon>
        <taxon>Telluria group incertae sedis</taxon>
    </lineage>
</organism>
<dbReference type="Gene3D" id="3.30.450.20">
    <property type="entry name" value="PAS domain"/>
    <property type="match status" value="1"/>
</dbReference>
<keyword evidence="2" id="KW-1003">Cell membrane</keyword>
<dbReference type="CDD" id="cd12912">
    <property type="entry name" value="PDC2_MCP_like"/>
    <property type="match status" value="1"/>
</dbReference>
<evidence type="ECO:0000313" key="14">
    <source>
        <dbReference type="Proteomes" id="UP000321323"/>
    </source>
</evidence>
<dbReference type="Pfam" id="PF00015">
    <property type="entry name" value="MCPsignal"/>
    <property type="match status" value="1"/>
</dbReference>
<evidence type="ECO:0000256" key="5">
    <source>
        <dbReference type="ARBA" id="ARBA00022989"/>
    </source>
</evidence>
<keyword evidence="14" id="KW-1185">Reference proteome</keyword>
<dbReference type="SUPFAM" id="SSF58104">
    <property type="entry name" value="Methyl-accepting chemotaxis protein (MCP) signaling domain"/>
    <property type="match status" value="1"/>
</dbReference>
<evidence type="ECO:0000256" key="6">
    <source>
        <dbReference type="ARBA" id="ARBA00023136"/>
    </source>
</evidence>
<evidence type="ECO:0000256" key="1">
    <source>
        <dbReference type="ARBA" id="ARBA00004651"/>
    </source>
</evidence>
<feature type="domain" description="HAMP" evidence="12">
    <location>
        <begin position="318"/>
        <end position="372"/>
    </location>
</feature>
<evidence type="ECO:0000259" key="12">
    <source>
        <dbReference type="PROSITE" id="PS50885"/>
    </source>
</evidence>
<dbReference type="PANTHER" id="PTHR43531">
    <property type="entry name" value="PROTEIN ICFG"/>
    <property type="match status" value="1"/>
</dbReference>
<dbReference type="CDD" id="cd06225">
    <property type="entry name" value="HAMP"/>
    <property type="match status" value="1"/>
</dbReference>
<evidence type="ECO:0000256" key="2">
    <source>
        <dbReference type="ARBA" id="ARBA00022475"/>
    </source>
</evidence>
<dbReference type="PROSITE" id="PS50885">
    <property type="entry name" value="HAMP"/>
    <property type="match status" value="1"/>
</dbReference>
<comment type="subcellular location">
    <subcellularLocation>
        <location evidence="1">Cell membrane</location>
        <topology evidence="1">Multi-pass membrane protein</topology>
    </subcellularLocation>
</comment>
<dbReference type="Proteomes" id="UP000321323">
    <property type="component" value="Chromosome"/>
</dbReference>
<dbReference type="InterPro" id="IPR033479">
    <property type="entry name" value="dCache_1"/>
</dbReference>
<dbReference type="Gene3D" id="1.10.287.950">
    <property type="entry name" value="Methyl-accepting chemotaxis protein"/>
    <property type="match status" value="1"/>
</dbReference>
<evidence type="ECO:0000256" key="8">
    <source>
        <dbReference type="PROSITE-ProRule" id="PRU00284"/>
    </source>
</evidence>
<dbReference type="PANTHER" id="PTHR43531:SF14">
    <property type="entry name" value="METHYL-ACCEPTING CHEMOTAXIS PROTEIN I-RELATED"/>
    <property type="match status" value="1"/>
</dbReference>
<dbReference type="Pfam" id="PF02743">
    <property type="entry name" value="dCache_1"/>
    <property type="match status" value="1"/>
</dbReference>
<comment type="similarity">
    <text evidence="7">Belongs to the methyl-accepting chemotaxis (MCP) protein family.</text>
</comment>
<dbReference type="Pfam" id="PF00672">
    <property type="entry name" value="HAMP"/>
    <property type="match status" value="1"/>
</dbReference>
<dbReference type="InterPro" id="IPR051310">
    <property type="entry name" value="MCP_chemotaxis"/>
</dbReference>
<keyword evidence="5 10" id="KW-1133">Transmembrane helix</keyword>
<reference evidence="13 14" key="1">
    <citation type="journal article" date="2019" name="Int. J. Syst. Evol. Microbiol.">
        <title>The Draft Whole-Genome Sequence of the Antibiotic Producer Empedobacter haloabium ATCC 31962 Provides Indications for Its Taxonomic Reclassification.</title>
        <authorList>
            <person name="Miess H."/>
            <person name="Arlt P."/>
            <person name="Apel A.K."/>
            <person name="Weber T."/>
            <person name="Nieselt K."/>
            <person name="Hanssen F."/>
            <person name="Czemmel S."/>
            <person name="Nahnsen S."/>
            <person name="Gross H."/>
        </authorList>
    </citation>
    <scope>NUCLEOTIDE SEQUENCE [LARGE SCALE GENOMIC DNA]</scope>
    <source>
        <strain evidence="13 14">ATCC 31962</strain>
    </source>
</reference>
<dbReference type="InterPro" id="IPR003660">
    <property type="entry name" value="HAMP_dom"/>
</dbReference>
<dbReference type="PRINTS" id="PR00260">
    <property type="entry name" value="CHEMTRNSDUCR"/>
</dbReference>
<sequence length="623" mass="65531">MSLFRRLSIQFKLMLSMGLCLLLFIAISSTLSVMMSSAHLRERVVETELPAQVGEIRNDILRQIAEPVAVSRALANDTFLHAWHDAGTPDEGVAGWREYAKRLQGFTHAATVFWVSADSGKYYTEAGYDRTLSKAAPGDGWFYSFLASSVPYRLDLDKNPGSDDYMLFINTRVETAGGKLAAAGLGLSANTLAQSIRGYRLGQSGSVYLVNAEGTILVHKTVALADGKHKLRDLPGFTPALVEQLFKREKFAHARYDGANGAQFVASSFVPELNLYVIAEVPEAEVLGDVAKSATVSALIAAVVGGGIGLVAIWLIARAIAGPVMGAARLLEEIASGDGDLSRKMPVASEDEVGALARAFNRFVSSLGTTIAEVRDSTTVIAAASSEIANGNMDLSGRTEAQASSLQQTAAAMEELTTTVRQNADNALQANRLVAATAQSAGKGGDVVAQVVTTMADISASSHKIADIISVIDGIAFQTNILALNAAVEAARAGEQGRGFAVVASEVRQLAQRSHAAAKEIRELILDSVGKVDAGSALADGAGAAMTEIVQSVREAEALMKQIAIASQEQSQGIGQVNQSVAQMDDATQQNAALVEQAAAAAASLQEQAGKLEQVVATFKLEH</sequence>
<evidence type="ECO:0000259" key="11">
    <source>
        <dbReference type="PROSITE" id="PS50111"/>
    </source>
</evidence>
<dbReference type="SMART" id="SM00304">
    <property type="entry name" value="HAMP"/>
    <property type="match status" value="1"/>
</dbReference>
<name>A0ABZ1UP47_9BURK</name>
<proteinExistence type="inferred from homology"/>
<evidence type="ECO:0000256" key="3">
    <source>
        <dbReference type="ARBA" id="ARBA00022481"/>
    </source>
</evidence>
<keyword evidence="9" id="KW-0175">Coiled coil</keyword>
<gene>
    <name evidence="13" type="ORF">E7V67_004230</name>
</gene>
<evidence type="ECO:0000256" key="10">
    <source>
        <dbReference type="SAM" id="Phobius"/>
    </source>
</evidence>
<dbReference type="SMART" id="SM00283">
    <property type="entry name" value="MA"/>
    <property type="match status" value="1"/>
</dbReference>
<accession>A0ABZ1UP47</accession>